<dbReference type="Pfam" id="PF07969">
    <property type="entry name" value="Amidohydro_3"/>
    <property type="match status" value="1"/>
</dbReference>
<dbReference type="Gene3D" id="3.20.20.140">
    <property type="entry name" value="Metal-dependent hydrolases"/>
    <property type="match status" value="1"/>
</dbReference>
<dbReference type="Proteomes" id="UP001440599">
    <property type="component" value="Unassembled WGS sequence"/>
</dbReference>
<accession>A0ABV1EUA7</accession>
<name>A0ABV1EUA7_9FIRM</name>
<dbReference type="PANTHER" id="PTHR11647">
    <property type="entry name" value="HYDRANTOINASE/DIHYDROPYRIMIDINASE FAMILY MEMBER"/>
    <property type="match status" value="1"/>
</dbReference>
<organism evidence="2 3">
    <name type="scientific">Flavonifractor hominis</name>
    <dbReference type="NCBI Taxonomy" id="3133178"/>
    <lineage>
        <taxon>Bacteria</taxon>
        <taxon>Bacillati</taxon>
        <taxon>Bacillota</taxon>
        <taxon>Clostridia</taxon>
        <taxon>Eubacteriales</taxon>
        <taxon>Oscillospiraceae</taxon>
        <taxon>Flavonifractor</taxon>
    </lineage>
</organism>
<dbReference type="InterPro" id="IPR023100">
    <property type="entry name" value="D-aminoacylase_insert_dom_sf"/>
</dbReference>
<dbReference type="SUPFAM" id="SSF51556">
    <property type="entry name" value="Metallo-dependent hydrolases"/>
    <property type="match status" value="1"/>
</dbReference>
<keyword evidence="3" id="KW-1185">Reference proteome</keyword>
<dbReference type="Gene3D" id="2.30.40.10">
    <property type="entry name" value="Urease, subunit C, domain 1"/>
    <property type="match status" value="1"/>
</dbReference>
<gene>
    <name evidence="2" type="ORF">WMO45_13070</name>
</gene>
<dbReference type="InterPro" id="IPR050378">
    <property type="entry name" value="Metallo-dep_Hydrolases_sf"/>
</dbReference>
<dbReference type="RefSeq" id="WP_349141313.1">
    <property type="nucleotide sequence ID" value="NZ_JBBMFT010000014.1"/>
</dbReference>
<comment type="caution">
    <text evidence="2">The sequence shown here is derived from an EMBL/GenBank/DDBJ whole genome shotgun (WGS) entry which is preliminary data.</text>
</comment>
<proteinExistence type="predicted"/>
<sequence>MEELRILNGRCPDFERNELRHADLTVSDGVITGIYPTGGAPQAARELDAAGCVVSPGWIDMHMHEENFAADGCKPGISELMVRMGVTTGVCGNCGDQYQPVRVLREAIAANGGWPMQYVPLAGYNQYRHSLCHLGFYDPATPAQREEVRAALQRELDGGAWGISFGLEYDPGISTEEMTQAVRALEGEDLMVSIHFRADCDGCLDSVREMAQLSRDTGRKVEISHLGSLAATAGNMAPSLEIINREMAENPKLGYDVYPYTAFCTAIGSAVFDMDWRSKWNRDYDCIQLLYPPYQNQRCTEELYERLRREQPEQNVVVFAMDEEQVAMAIANPNGFFGSDGGLSGGAGHPRAAGTFPRILGRYVREQGVLTLMQALDKLTRRPARYLGLRDRGEIRPGFRADLTIFDPDTIRDGARFDDLYVPNVGIRHVLVGGVAALEDGRRTGAMPGALLTRA</sequence>
<evidence type="ECO:0000259" key="1">
    <source>
        <dbReference type="Pfam" id="PF07969"/>
    </source>
</evidence>
<dbReference type="InterPro" id="IPR011059">
    <property type="entry name" value="Metal-dep_hydrolase_composite"/>
</dbReference>
<dbReference type="InterPro" id="IPR032466">
    <property type="entry name" value="Metal_Hydrolase"/>
</dbReference>
<dbReference type="InterPro" id="IPR013108">
    <property type="entry name" value="Amidohydro_3"/>
</dbReference>
<dbReference type="EMBL" id="JBBMFT010000014">
    <property type="protein sequence ID" value="MEQ2457452.1"/>
    <property type="molecule type" value="Genomic_DNA"/>
</dbReference>
<protein>
    <submittedName>
        <fullName evidence="2">Amidohydrolase family protein</fullName>
    </submittedName>
</protein>
<dbReference type="PANTHER" id="PTHR11647:SF1">
    <property type="entry name" value="COLLAPSIN RESPONSE MEDIATOR PROTEIN"/>
    <property type="match status" value="1"/>
</dbReference>
<feature type="domain" description="Amidohydrolase 3" evidence="1">
    <location>
        <begin position="336"/>
        <end position="435"/>
    </location>
</feature>
<dbReference type="SUPFAM" id="SSF51338">
    <property type="entry name" value="Composite domain of metallo-dependent hydrolases"/>
    <property type="match status" value="1"/>
</dbReference>
<reference evidence="2 3" key="1">
    <citation type="submission" date="2024-03" db="EMBL/GenBank/DDBJ databases">
        <title>Human intestinal bacterial collection.</title>
        <authorList>
            <person name="Pauvert C."/>
            <person name="Hitch T.C.A."/>
            <person name="Clavel T."/>
        </authorList>
    </citation>
    <scope>NUCLEOTIDE SEQUENCE [LARGE SCALE GENOMIC DNA]</scope>
    <source>
        <strain evidence="2 3">CLA-AP-H34</strain>
    </source>
</reference>
<evidence type="ECO:0000313" key="2">
    <source>
        <dbReference type="EMBL" id="MEQ2457452.1"/>
    </source>
</evidence>
<dbReference type="Gene3D" id="3.30.1490.130">
    <property type="entry name" value="D-aminoacylase. Domain 3"/>
    <property type="match status" value="1"/>
</dbReference>
<evidence type="ECO:0000313" key="3">
    <source>
        <dbReference type="Proteomes" id="UP001440599"/>
    </source>
</evidence>